<dbReference type="CDD" id="cd13969">
    <property type="entry name" value="ADCK1-like"/>
    <property type="match status" value="1"/>
</dbReference>
<dbReference type="GeneID" id="2902491"/>
<dbReference type="eggNOG" id="KOG1235">
    <property type="taxonomic scope" value="Eukaryota"/>
</dbReference>
<dbReference type="PANTHER" id="PTHR43173:SF37">
    <property type="entry name" value="ABC1 FAMILY PROTEIN C10F6.14C"/>
    <property type="match status" value="1"/>
</dbReference>
<dbReference type="EMBL" id="CR382137">
    <property type="protein sequence ID" value="CAG88342.2"/>
    <property type="molecule type" value="Genomic_DNA"/>
</dbReference>
<evidence type="ECO:0000313" key="3">
    <source>
        <dbReference type="EMBL" id="CAG88342.2"/>
    </source>
</evidence>
<dbReference type="OrthoDB" id="427480at2759"/>
<gene>
    <name evidence="3" type="ordered locus">DEHA2E17886g</name>
</gene>
<feature type="domain" description="ABC1 atypical kinase-like" evidence="2">
    <location>
        <begin position="152"/>
        <end position="402"/>
    </location>
</feature>
<evidence type="ECO:0000313" key="4">
    <source>
        <dbReference type="Proteomes" id="UP000000599"/>
    </source>
</evidence>
<dbReference type="KEGG" id="dha:DEHA2E17886g"/>
<name>Q6BNZ0_DEBHA</name>
<dbReference type="STRING" id="284592.Q6BNZ0"/>
<dbReference type="InterPro" id="IPR051130">
    <property type="entry name" value="Mito_struct-func_regulator"/>
</dbReference>
<comment type="similarity">
    <text evidence="1">Belongs to the protein kinase superfamily. ADCK protein kinase family.</text>
</comment>
<organism evidence="3 4">
    <name type="scientific">Debaryomyces hansenii (strain ATCC 36239 / CBS 767 / BCRC 21394 / JCM 1990 / NBRC 0083 / IGC 2968)</name>
    <name type="common">Yeast</name>
    <name type="synonym">Torulaspora hansenii</name>
    <dbReference type="NCBI Taxonomy" id="284592"/>
    <lineage>
        <taxon>Eukaryota</taxon>
        <taxon>Fungi</taxon>
        <taxon>Dikarya</taxon>
        <taxon>Ascomycota</taxon>
        <taxon>Saccharomycotina</taxon>
        <taxon>Pichiomycetes</taxon>
        <taxon>Debaryomycetaceae</taxon>
        <taxon>Debaryomyces</taxon>
    </lineage>
</organism>
<sequence length="567" mass="65353">MFAYRNRGAFGISRSNKIRSSSFTRTPKITYSTINIIRDTNKGTNSSTYRYFIRPGILIVGLGGSAYLIDRYAYSSIMTRSIRALYVMLWIAYEYSRNIAKYETISDLHNVAAERLLNMLRTNRGLYIKLGQAIANQGDFFPKEYQKKFVKLYDDAPVDTWEQIDKVLRKNLGENYEMEVFDSIDHDPVASASIAQVHKGKLKSNGESVAIKVQHHYINEQIVIDLFMYKLISKIYERVFDIPLSFFTKYVSEQMIEEADFVNEMENASKLRQIIKKDESMNNTNIYIPHSYSDLSKRQVLITEWCDGVALTDKDKLIASDIDLTLAMKQYIKVFGKQIFEYGFIHSDPHPGNLLARFDNAGNQQLVILDHGLYISLPNSFRIENCQLWEYLFSFNTQGIEEIGREWGIGSTELFATLVQLKPIKISTESTNRGDSDINSLLRDFLSDEEKFPVELLFLTRTMRMIQNLNRNFGSPVNRINLLTSESINALMLENSHSVTTISSRILQYFKLFKVRCVLFVSNLAFYLVRLRQLLSGDKYGDKSIGIEDYLEVYLQNTASSLGVDWT</sequence>
<dbReference type="InterPro" id="IPR011009">
    <property type="entry name" value="Kinase-like_dom_sf"/>
</dbReference>
<dbReference type="PANTHER" id="PTHR43173">
    <property type="entry name" value="ABC1 FAMILY PROTEIN"/>
    <property type="match status" value="1"/>
</dbReference>
<dbReference type="InParanoid" id="Q6BNZ0"/>
<keyword evidence="4" id="KW-1185">Reference proteome</keyword>
<evidence type="ECO:0000256" key="1">
    <source>
        <dbReference type="ARBA" id="ARBA00009670"/>
    </source>
</evidence>
<dbReference type="Proteomes" id="UP000000599">
    <property type="component" value="Chromosome E"/>
</dbReference>
<dbReference type="HOGENOM" id="CLU_006533_2_4_1"/>
<dbReference type="OMA" id="DVMTTMV"/>
<dbReference type="RefSeq" id="XP_460080.2">
    <property type="nucleotide sequence ID" value="XM_460080.1"/>
</dbReference>
<dbReference type="InterPro" id="IPR004147">
    <property type="entry name" value="ABC1_dom"/>
</dbReference>
<dbReference type="Pfam" id="PF03109">
    <property type="entry name" value="ABC1"/>
    <property type="match status" value="1"/>
</dbReference>
<evidence type="ECO:0000259" key="2">
    <source>
        <dbReference type="Pfam" id="PF03109"/>
    </source>
</evidence>
<dbReference type="InterPro" id="IPR045307">
    <property type="entry name" value="ADCK1_dom"/>
</dbReference>
<reference evidence="3 4" key="1">
    <citation type="journal article" date="2004" name="Nature">
        <title>Genome evolution in yeasts.</title>
        <authorList>
            <consortium name="Genolevures"/>
            <person name="Dujon B."/>
            <person name="Sherman D."/>
            <person name="Fischer G."/>
            <person name="Durrens P."/>
            <person name="Casaregola S."/>
            <person name="Lafontaine I."/>
            <person name="de Montigny J."/>
            <person name="Marck C."/>
            <person name="Neuveglise C."/>
            <person name="Talla E."/>
            <person name="Goffard N."/>
            <person name="Frangeul L."/>
            <person name="Aigle M."/>
            <person name="Anthouard V."/>
            <person name="Babour A."/>
            <person name="Barbe V."/>
            <person name="Barnay S."/>
            <person name="Blanchin S."/>
            <person name="Beckerich J.M."/>
            <person name="Beyne E."/>
            <person name="Bleykasten C."/>
            <person name="Boisrame A."/>
            <person name="Boyer J."/>
            <person name="Cattolico L."/>
            <person name="Confanioleri F."/>
            <person name="de Daruvar A."/>
            <person name="Despons L."/>
            <person name="Fabre E."/>
            <person name="Fairhead C."/>
            <person name="Ferry-Dumazet H."/>
            <person name="Groppi A."/>
            <person name="Hantraye F."/>
            <person name="Hennequin C."/>
            <person name="Jauniaux N."/>
            <person name="Joyet P."/>
            <person name="Kachouri R."/>
            <person name="Kerrest A."/>
            <person name="Koszul R."/>
            <person name="Lemaire M."/>
            <person name="Lesur I."/>
            <person name="Ma L."/>
            <person name="Muller H."/>
            <person name="Nicaud J.M."/>
            <person name="Nikolski M."/>
            <person name="Oztas S."/>
            <person name="Ozier-Kalogeropoulos O."/>
            <person name="Pellenz S."/>
            <person name="Potier S."/>
            <person name="Richard G.F."/>
            <person name="Straub M.L."/>
            <person name="Suleau A."/>
            <person name="Swennene D."/>
            <person name="Tekaia F."/>
            <person name="Wesolowski-Louvel M."/>
            <person name="Westhof E."/>
            <person name="Wirth B."/>
            <person name="Zeniou-Meyer M."/>
            <person name="Zivanovic I."/>
            <person name="Bolotin-Fukuhara M."/>
            <person name="Thierry A."/>
            <person name="Bouchier C."/>
            <person name="Caudron B."/>
            <person name="Scarpelli C."/>
            <person name="Gaillardin C."/>
            <person name="Weissenbach J."/>
            <person name="Wincker P."/>
            <person name="Souciet J.L."/>
        </authorList>
    </citation>
    <scope>NUCLEOTIDE SEQUENCE [LARGE SCALE GENOMIC DNA]</scope>
    <source>
        <strain evidence="4">ATCC 36239 / CBS 767 / BCRC 21394 / JCM 1990 / NBRC 0083 / IGC 2968</strain>
    </source>
</reference>
<dbReference type="SUPFAM" id="SSF56112">
    <property type="entry name" value="Protein kinase-like (PK-like)"/>
    <property type="match status" value="1"/>
</dbReference>
<proteinExistence type="inferred from homology"/>
<protein>
    <submittedName>
        <fullName evidence="3">DEHA2E17886p</fullName>
    </submittedName>
</protein>
<dbReference type="VEuPathDB" id="FungiDB:DEHA2E17886g"/>
<dbReference type="AlphaFoldDB" id="Q6BNZ0"/>
<accession>Q6BNZ0</accession>